<evidence type="ECO:0000313" key="6">
    <source>
        <dbReference type="EMBL" id="CQR51977.1"/>
    </source>
</evidence>
<evidence type="ECO:0000256" key="4">
    <source>
        <dbReference type="ARBA" id="ARBA00023033"/>
    </source>
</evidence>
<feature type="domain" description="Luciferase-like" evidence="5">
    <location>
        <begin position="1"/>
        <end position="255"/>
    </location>
</feature>
<dbReference type="InterPro" id="IPR036661">
    <property type="entry name" value="Luciferase-like_sf"/>
</dbReference>
<gene>
    <name evidence="6" type="primary">fgd</name>
    <name evidence="6" type="ORF">BN996_02918</name>
</gene>
<evidence type="ECO:0000313" key="7">
    <source>
        <dbReference type="Proteomes" id="UP000198902"/>
    </source>
</evidence>
<dbReference type="InterPro" id="IPR011251">
    <property type="entry name" value="Luciferase-like_dom"/>
</dbReference>
<dbReference type="Proteomes" id="UP000198902">
    <property type="component" value="Unassembled WGS sequence"/>
</dbReference>
<keyword evidence="2" id="KW-0288">FMN</keyword>
<dbReference type="PANTHER" id="PTHR42847:SF4">
    <property type="entry name" value="ALKANESULFONATE MONOOXYGENASE-RELATED"/>
    <property type="match status" value="1"/>
</dbReference>
<dbReference type="SUPFAM" id="SSF51679">
    <property type="entry name" value="Bacterial luciferase-like"/>
    <property type="match status" value="1"/>
</dbReference>
<keyword evidence="7" id="KW-1185">Reference proteome</keyword>
<evidence type="ECO:0000256" key="3">
    <source>
        <dbReference type="ARBA" id="ARBA00023002"/>
    </source>
</evidence>
<proteinExistence type="predicted"/>
<keyword evidence="3" id="KW-0560">Oxidoreductase</keyword>
<keyword evidence="4" id="KW-0503">Monooxygenase</keyword>
<evidence type="ECO:0000256" key="2">
    <source>
        <dbReference type="ARBA" id="ARBA00022643"/>
    </source>
</evidence>
<dbReference type="Pfam" id="PF00296">
    <property type="entry name" value="Bac_luciferase"/>
    <property type="match status" value="1"/>
</dbReference>
<dbReference type="OrthoDB" id="7684at2157"/>
<dbReference type="PANTHER" id="PTHR42847">
    <property type="entry name" value="ALKANESULFONATE MONOOXYGENASE"/>
    <property type="match status" value="1"/>
</dbReference>
<keyword evidence="1" id="KW-0285">Flavoprotein</keyword>
<dbReference type="Gene3D" id="3.20.20.30">
    <property type="entry name" value="Luciferase-like domain"/>
    <property type="match status" value="1"/>
</dbReference>
<evidence type="ECO:0000256" key="1">
    <source>
        <dbReference type="ARBA" id="ARBA00022630"/>
    </source>
</evidence>
<protein>
    <submittedName>
        <fullName evidence="6">F420-dependent glucose-6-phosphate dehydrogenase</fullName>
    </submittedName>
</protein>
<dbReference type="GO" id="GO:0008726">
    <property type="term" value="F:alkanesulfonate monooxygenase activity"/>
    <property type="evidence" value="ECO:0007669"/>
    <property type="project" value="TreeGrafter"/>
</dbReference>
<dbReference type="GO" id="GO:0046306">
    <property type="term" value="P:alkanesulfonate catabolic process"/>
    <property type="evidence" value="ECO:0007669"/>
    <property type="project" value="TreeGrafter"/>
</dbReference>
<name>A0A0D6JV38_9EURY</name>
<dbReference type="AlphaFoldDB" id="A0A0D6JV38"/>
<accession>A0A0D6JV38</accession>
<dbReference type="RefSeq" id="WP_089780207.1">
    <property type="nucleotide sequence ID" value="NZ_CABLRR010000003.1"/>
</dbReference>
<organism evidence="6 7">
    <name type="scientific">Haloferax massiliensis</name>
    <dbReference type="NCBI Taxonomy" id="1476858"/>
    <lineage>
        <taxon>Archaea</taxon>
        <taxon>Methanobacteriati</taxon>
        <taxon>Methanobacteriota</taxon>
        <taxon>Stenosarchaea group</taxon>
        <taxon>Halobacteria</taxon>
        <taxon>Halobacteriales</taxon>
        <taxon>Haloferacaceae</taxon>
        <taxon>Haloferax</taxon>
    </lineage>
</organism>
<reference evidence="7" key="1">
    <citation type="submission" date="2015-03" db="EMBL/GenBank/DDBJ databases">
        <authorList>
            <person name="Urmite Genomes"/>
        </authorList>
    </citation>
    <scope>NUCLEOTIDE SEQUENCE [LARGE SCALE GENOMIC DNA]</scope>
    <source>
        <strain evidence="7">Arc-Hr</strain>
    </source>
</reference>
<evidence type="ECO:0000259" key="5">
    <source>
        <dbReference type="Pfam" id="PF00296"/>
    </source>
</evidence>
<dbReference type="EMBL" id="CSTE01000003">
    <property type="protein sequence ID" value="CQR51977.1"/>
    <property type="molecule type" value="Genomic_DNA"/>
</dbReference>
<sequence length="317" mass="35724">MQFAVNVPTSAGDSVHSQLAFCDEISWDAQVEFAVAMEGLGFDGVAVPDHVMTGTGPTTECFVTLAGIARETEDVYLYPKTVNNHFRNPALLAKQAATLDAVSDGRLKLGMGAGWKESEARAYGYDWPDAPTRLRMLEESIRMLKRLWTEETVSFDGDYYSLDEAMCRPYPVRDPHPPIMVGGGGESFTLRITAQFADSWNFWGPPEVMRHKLNVLERHCEGYGRPFEEIERSWFARCLIREDEAELDALLDEHFPRFKPENVADSEYPLVGTPEQVRERLETFDGMGFGEVVVEFVDFPETTSAELFAERVAPAFR</sequence>
<dbReference type="InterPro" id="IPR050172">
    <property type="entry name" value="SsuD_RutA_monooxygenase"/>
</dbReference>